<evidence type="ECO:0000256" key="5">
    <source>
        <dbReference type="ARBA" id="ARBA00022741"/>
    </source>
</evidence>
<sequence length="1459" mass="154368">MASSSAGLGALAPFSGNGAFARAHGGSQESRLGAAAELQLHGQSEEARAARDEERREAEELAAAWRGAARSASELATALLEAPAGEGEESVPDWLQRRFQELGIKLPSITVTYQGLSVETDAAVGAAGIPTVARWLGAGAVRAAGRRVLGGGGGGGAPRTRCLTILRGAQGVLRPGRLTLLLGPPGAGKSTLLQTLGGQLKPSKRLRIEGDVRYNGQPASQFDLQRTAAYVDQYDVHLPLLTVRETLEFARSALWLAGCKHDLSDAYAAVLAKEGAEVGVSVLPKELQDDLVKLMSSPELEVEFTLRLLGLEGCADTVVGDAMIRGISGGQKRRLTCGELLVGGRELLLLDEISTGLDSATTLTVVRYLGELARTMRCTTVVSLLQPSGDVLALFDELLLLAGGHVLFHGPVDAALPFFASQGFDCPPRMEAPAFLQYVTSASGQRQVANAALAPRLAGARSTQLLVQLAEIEAAYWGAAEGAGAEMRAAIQAAAAPEAHADLPKALVQESDVAPWWSFFALCTRRQFKLLLRDQELLQGRLFQVVLAGFVVGTLFVQIPVELASSSKFLGAMFTSVAMLAFISMPLTGTVFAHKPAFIKHRALRFYPPSAFGGAFLAQELPMMLVCSALFSILVYFTAGLATTAGGFFMFWAQLLGSGLVFGAMFIALAAILPTLQVTGGLAGGVLLVLILLSGFCIMRPSIPGCWALRGVTMNEFLDGRWDFVVSEGVQGGMRAGDAVLESVGMFSAYRWVWGGLAFLAGAYLLLGALVCAAFAATPHPSKVATVGEEEEGAPAEEATSKDVVAVAAAAEAGATGKGGAAGSDCSDAKADRDAGEGAQTAALDIPFAPITLAFKDISYFVPKPSWSKAPESERHAGNIQLLHNVSGVVRPGQLACLMGASGAGKTTLLDVLAGRKTQGTIEGEVRLNGHLKEEGVWRRVSAYVEQTDIHTETATVREALLFSARLRLPASVPDADVASYVDSVLELVELQPQRHSLVGAGGGDDAGLSLEQRKRLSIAVELVASPAVLFMDEPTSGLDGHAAAVVMRVARSVANLQRTIICTIHQPSAEIFYAFDVLVLLQTGGRMMYFGELGHEARDLIAYFSSAGVRNIEPGENPASWMLDVAGGSAAGGHKGPDFVALYASSDLLTANQQTLAAACEPSGPAPAAAGGTYAASAAVQLRQLLGRQATRLWRLPSYSALRLAVAVAFALVLGTLYWNKGQIRPGTSATDAMGVMSLLFVALSNLGAINMQSVLVVANSERTVLYREQAAGMYSPLMYVSAAALVELPWVALQVCLFLPITYFMAGFRPEAGAFFFMLMVFYLAMLIYTFFGQMCLYLSPNIMAAQAMSATLAGFFDVFNGFFIAKNLMGWWWRWFWYINPASWMAYAAAANQLAGEATPIISATGEPTTVSAFLADSYGYQAGMAWPAVAILLGFIVLFRAVSAWAVTSLNWSSR</sequence>
<feature type="transmembrane region" description="Helical" evidence="10">
    <location>
        <begin position="1346"/>
        <end position="1368"/>
    </location>
</feature>
<feature type="compositionally biased region" description="Basic and acidic residues" evidence="9">
    <location>
        <begin position="43"/>
        <end position="58"/>
    </location>
</feature>
<evidence type="ECO:0000256" key="2">
    <source>
        <dbReference type="ARBA" id="ARBA00022448"/>
    </source>
</evidence>
<dbReference type="GO" id="GO:0071944">
    <property type="term" value="C:cell periphery"/>
    <property type="evidence" value="ECO:0007669"/>
    <property type="project" value="UniProtKB-ARBA"/>
</dbReference>
<feature type="transmembrane region" description="Helical" evidence="10">
    <location>
        <begin position="614"/>
        <end position="637"/>
    </location>
</feature>
<evidence type="ECO:0000256" key="8">
    <source>
        <dbReference type="ARBA" id="ARBA00023136"/>
    </source>
</evidence>
<evidence type="ECO:0000256" key="1">
    <source>
        <dbReference type="ARBA" id="ARBA00004141"/>
    </source>
</evidence>
<gene>
    <name evidence="12" type="ORF">C2E20_1074</name>
</gene>
<keyword evidence="7 10" id="KW-1133">Transmembrane helix</keyword>
<feature type="transmembrane region" description="Helical" evidence="10">
    <location>
        <begin position="1281"/>
        <end position="1308"/>
    </location>
</feature>
<keyword evidence="8 10" id="KW-0472">Membrane</keyword>
<dbReference type="SMART" id="SM00382">
    <property type="entry name" value="AAA"/>
    <property type="match status" value="2"/>
</dbReference>
<feature type="transmembrane region" description="Helical" evidence="10">
    <location>
        <begin position="1202"/>
        <end position="1220"/>
    </location>
</feature>
<feature type="transmembrane region" description="Helical" evidence="10">
    <location>
        <begin position="1314"/>
        <end position="1334"/>
    </location>
</feature>
<dbReference type="InterPro" id="IPR027417">
    <property type="entry name" value="P-loop_NTPase"/>
</dbReference>
<feature type="transmembrane region" description="Helical" evidence="10">
    <location>
        <begin position="649"/>
        <end position="673"/>
    </location>
</feature>
<comment type="caution">
    <text evidence="12">The sequence shown here is derived from an EMBL/GenBank/DDBJ whole genome shotgun (WGS) entry which is preliminary data.</text>
</comment>
<evidence type="ECO:0000313" key="13">
    <source>
        <dbReference type="Proteomes" id="UP000239649"/>
    </source>
</evidence>
<evidence type="ECO:0000256" key="7">
    <source>
        <dbReference type="ARBA" id="ARBA00022989"/>
    </source>
</evidence>
<dbReference type="OrthoDB" id="510302at2759"/>
<dbReference type="STRING" id="554055.A0A2P6VN47"/>
<reference evidence="12 13" key="1">
    <citation type="journal article" date="2018" name="Plant J.">
        <title>Genome sequences of Chlorella sorokiniana UTEX 1602 and Micractinium conductrix SAG 241.80: implications to maltose excretion by a green alga.</title>
        <authorList>
            <person name="Arriola M.B."/>
            <person name="Velmurugan N."/>
            <person name="Zhang Y."/>
            <person name="Plunkett M.H."/>
            <person name="Hondzo H."/>
            <person name="Barney B.M."/>
        </authorList>
    </citation>
    <scope>NUCLEOTIDE SEQUENCE [LARGE SCALE GENOMIC DNA]</scope>
    <source>
        <strain evidence="12 13">SAG 241.80</strain>
    </source>
</reference>
<name>A0A2P6VN47_9CHLO</name>
<dbReference type="PANTHER" id="PTHR19241">
    <property type="entry name" value="ATP-BINDING CASSETTE TRANSPORTER"/>
    <property type="match status" value="1"/>
</dbReference>
<dbReference type="Pfam" id="PF00005">
    <property type="entry name" value="ABC_tran"/>
    <property type="match status" value="2"/>
</dbReference>
<feature type="transmembrane region" description="Helical" evidence="10">
    <location>
        <begin position="680"/>
        <end position="703"/>
    </location>
</feature>
<dbReference type="InterPro" id="IPR003593">
    <property type="entry name" value="AAA+_ATPase"/>
</dbReference>
<dbReference type="Pfam" id="PF01061">
    <property type="entry name" value="ABC2_membrane"/>
    <property type="match status" value="2"/>
</dbReference>
<dbReference type="SUPFAM" id="SSF52540">
    <property type="entry name" value="P-loop containing nucleoside triphosphate hydrolases"/>
    <property type="match status" value="2"/>
</dbReference>
<comment type="subcellular location">
    <subcellularLocation>
        <location evidence="1">Membrane</location>
        <topology evidence="1">Multi-pass membrane protein</topology>
    </subcellularLocation>
</comment>
<dbReference type="GO" id="GO:0016020">
    <property type="term" value="C:membrane"/>
    <property type="evidence" value="ECO:0007669"/>
    <property type="project" value="UniProtKB-SubCell"/>
</dbReference>
<dbReference type="Gene3D" id="3.40.50.300">
    <property type="entry name" value="P-loop containing nucleotide triphosphate hydrolases"/>
    <property type="match status" value="2"/>
</dbReference>
<dbReference type="GO" id="GO:0140359">
    <property type="term" value="F:ABC-type transporter activity"/>
    <property type="evidence" value="ECO:0007669"/>
    <property type="project" value="InterPro"/>
</dbReference>
<dbReference type="GO" id="GO:0016887">
    <property type="term" value="F:ATP hydrolysis activity"/>
    <property type="evidence" value="ECO:0007669"/>
    <property type="project" value="InterPro"/>
</dbReference>
<evidence type="ECO:0000256" key="6">
    <source>
        <dbReference type="ARBA" id="ARBA00022840"/>
    </source>
</evidence>
<protein>
    <submittedName>
        <fullName evidence="12">Pleiotropic drug resistance 5-like isoform B</fullName>
    </submittedName>
</protein>
<feature type="domain" description="ABC transporter" evidence="11">
    <location>
        <begin position="141"/>
        <end position="428"/>
    </location>
</feature>
<keyword evidence="13" id="KW-1185">Reference proteome</keyword>
<dbReference type="InterPro" id="IPR003439">
    <property type="entry name" value="ABC_transporter-like_ATP-bd"/>
</dbReference>
<organism evidence="12 13">
    <name type="scientific">Micractinium conductrix</name>
    <dbReference type="NCBI Taxonomy" id="554055"/>
    <lineage>
        <taxon>Eukaryota</taxon>
        <taxon>Viridiplantae</taxon>
        <taxon>Chlorophyta</taxon>
        <taxon>core chlorophytes</taxon>
        <taxon>Trebouxiophyceae</taxon>
        <taxon>Chlorellales</taxon>
        <taxon>Chlorellaceae</taxon>
        <taxon>Chlorella clade</taxon>
        <taxon>Micractinium</taxon>
    </lineage>
</organism>
<evidence type="ECO:0000256" key="4">
    <source>
        <dbReference type="ARBA" id="ARBA00022737"/>
    </source>
</evidence>
<dbReference type="EMBL" id="LHPF02000002">
    <property type="protein sequence ID" value="PSC75526.1"/>
    <property type="molecule type" value="Genomic_DNA"/>
</dbReference>
<dbReference type="FunFam" id="3.40.50.300:FF:000532">
    <property type="entry name" value="ABC transporter G family member 34"/>
    <property type="match status" value="1"/>
</dbReference>
<keyword evidence="3 10" id="KW-0812">Transmembrane</keyword>
<feature type="transmembrane region" description="Helical" evidence="10">
    <location>
        <begin position="542"/>
        <end position="561"/>
    </location>
</feature>
<feature type="transmembrane region" description="Helical" evidence="10">
    <location>
        <begin position="573"/>
        <end position="593"/>
    </location>
</feature>
<evidence type="ECO:0000313" key="12">
    <source>
        <dbReference type="EMBL" id="PSC75526.1"/>
    </source>
</evidence>
<dbReference type="Proteomes" id="UP000239649">
    <property type="component" value="Unassembled WGS sequence"/>
</dbReference>
<feature type="transmembrane region" description="Helical" evidence="10">
    <location>
        <begin position="1428"/>
        <end position="1451"/>
    </location>
</feature>
<feature type="transmembrane region" description="Helical" evidence="10">
    <location>
        <begin position="752"/>
        <end position="776"/>
    </location>
</feature>
<feature type="transmembrane region" description="Helical" evidence="10">
    <location>
        <begin position="1240"/>
        <end position="1260"/>
    </location>
</feature>
<keyword evidence="2" id="KW-0813">Transport</keyword>
<evidence type="ECO:0000256" key="9">
    <source>
        <dbReference type="SAM" id="MobiDB-lite"/>
    </source>
</evidence>
<accession>A0A2P6VN47</accession>
<feature type="region of interest" description="Disordered" evidence="9">
    <location>
        <begin position="19"/>
        <end position="58"/>
    </location>
</feature>
<keyword evidence="4" id="KW-0677">Repeat</keyword>
<proteinExistence type="predicted"/>
<evidence type="ECO:0000256" key="10">
    <source>
        <dbReference type="SAM" id="Phobius"/>
    </source>
</evidence>
<keyword evidence="5" id="KW-0547">Nucleotide-binding</keyword>
<dbReference type="PROSITE" id="PS50893">
    <property type="entry name" value="ABC_TRANSPORTER_2"/>
    <property type="match status" value="2"/>
</dbReference>
<dbReference type="GO" id="GO:0005524">
    <property type="term" value="F:ATP binding"/>
    <property type="evidence" value="ECO:0007669"/>
    <property type="project" value="UniProtKB-KW"/>
</dbReference>
<evidence type="ECO:0000256" key="3">
    <source>
        <dbReference type="ARBA" id="ARBA00022692"/>
    </source>
</evidence>
<evidence type="ECO:0000259" key="11">
    <source>
        <dbReference type="PROSITE" id="PS50893"/>
    </source>
</evidence>
<feature type="domain" description="ABC transporter" evidence="11">
    <location>
        <begin position="853"/>
        <end position="1110"/>
    </location>
</feature>
<dbReference type="InterPro" id="IPR013525">
    <property type="entry name" value="ABC2_TM"/>
</dbReference>
<keyword evidence="6" id="KW-0067">ATP-binding</keyword>